<accession>A0A9X6U4Y9</accession>
<dbReference type="Proteomes" id="UP000220127">
    <property type="component" value="Unassembled WGS sequence"/>
</dbReference>
<name>A0A9X6U4Y9_BACTU</name>
<evidence type="ECO:0000313" key="2">
    <source>
        <dbReference type="Proteomes" id="UP000220127"/>
    </source>
</evidence>
<dbReference type="AlphaFoldDB" id="A0A9X6U4Y9"/>
<evidence type="ECO:0000313" key="1">
    <source>
        <dbReference type="EMBL" id="PED16471.1"/>
    </source>
</evidence>
<sequence length="143" mass="16729">MDTLTPVANNPIERMKQTTYNKVVRLLKEDNANINEDKLGSDGTYISKATLWKVLNHMKTVAYSNMYNKVNGVLNRENSLTIHFNHEQFNYCDTQGKMFVGQTEIEVHDNLLVRFYITRHYNVTIQLQYDVTTLVTMYFPPMI</sequence>
<reference evidence="1 2" key="1">
    <citation type="submission" date="2017-09" db="EMBL/GenBank/DDBJ databases">
        <title>Large-scale bioinformatics analysis of Bacillus genomes uncovers conserved roles of natural products in bacterial physiology.</title>
        <authorList>
            <consortium name="Agbiome Team Llc"/>
            <person name="Bleich R.M."/>
            <person name="Grubbs K.J."/>
            <person name="Santa Maria K.C."/>
            <person name="Allen S.E."/>
            <person name="Farag S."/>
            <person name="Shank E.A."/>
            <person name="Bowers A."/>
        </authorList>
    </citation>
    <scope>NUCLEOTIDE SEQUENCE [LARGE SCALE GENOMIC DNA]</scope>
    <source>
        <strain evidence="1 2">AFS094940</strain>
    </source>
</reference>
<protein>
    <submittedName>
        <fullName evidence="1">Uncharacterized protein</fullName>
    </submittedName>
</protein>
<proteinExistence type="predicted"/>
<dbReference type="EMBL" id="NVMD01000002">
    <property type="protein sequence ID" value="PED16471.1"/>
    <property type="molecule type" value="Genomic_DNA"/>
</dbReference>
<organism evidence="1 2">
    <name type="scientific">Bacillus thuringiensis</name>
    <dbReference type="NCBI Taxonomy" id="1428"/>
    <lineage>
        <taxon>Bacteria</taxon>
        <taxon>Bacillati</taxon>
        <taxon>Bacillota</taxon>
        <taxon>Bacilli</taxon>
        <taxon>Bacillales</taxon>
        <taxon>Bacillaceae</taxon>
        <taxon>Bacillus</taxon>
        <taxon>Bacillus cereus group</taxon>
    </lineage>
</organism>
<comment type="caution">
    <text evidence="1">The sequence shown here is derived from an EMBL/GenBank/DDBJ whole genome shotgun (WGS) entry which is preliminary data.</text>
</comment>
<gene>
    <name evidence="1" type="ORF">CON01_01060</name>
</gene>